<evidence type="ECO:0000313" key="1">
    <source>
        <dbReference type="EMBL" id="MSS40215.1"/>
    </source>
</evidence>
<dbReference type="Proteomes" id="UP000462363">
    <property type="component" value="Unassembled WGS sequence"/>
</dbReference>
<reference evidence="1 2" key="1">
    <citation type="submission" date="2019-08" db="EMBL/GenBank/DDBJ databases">
        <title>In-depth cultivation of the pig gut microbiome towards novel bacterial diversity and tailored functional studies.</title>
        <authorList>
            <person name="Wylensek D."/>
            <person name="Hitch T.C.A."/>
            <person name="Clavel T."/>
        </authorList>
    </citation>
    <scope>NUCLEOTIDE SEQUENCE [LARGE SCALE GENOMIC DNA]</scope>
    <source>
        <strain evidence="1 2">BL-389-WT-3D</strain>
    </source>
</reference>
<accession>A0A844FBE0</accession>
<dbReference type="RefSeq" id="WP_154322866.1">
    <property type="nucleotide sequence ID" value="NZ_CP045695.1"/>
</dbReference>
<dbReference type="EMBL" id="VUMB01000013">
    <property type="protein sequence ID" value="MSS40215.1"/>
    <property type="molecule type" value="Genomic_DNA"/>
</dbReference>
<gene>
    <name evidence="1" type="ORF">FYJ37_07605</name>
</gene>
<sequence length="76" mass="9146">MLVYQNLLEAMKTEKVTFLQMGKLLDCQYQTVSSIVNGSTKKGFYYEDVYKIHKTLFKKYNFRWLFTRYDPSPDQN</sequence>
<organism evidence="1 2">
    <name type="scientific">Clostridium scindens (strain JCM 10418 / VPI 12708)</name>
    <dbReference type="NCBI Taxonomy" id="29347"/>
    <lineage>
        <taxon>Bacteria</taxon>
        <taxon>Bacillati</taxon>
        <taxon>Bacillota</taxon>
        <taxon>Clostridia</taxon>
        <taxon>Lachnospirales</taxon>
        <taxon>Lachnospiraceae</taxon>
    </lineage>
</organism>
<proteinExistence type="predicted"/>
<protein>
    <submittedName>
        <fullName evidence="1">DNA-binding protein</fullName>
    </submittedName>
</protein>
<evidence type="ECO:0000313" key="2">
    <source>
        <dbReference type="Proteomes" id="UP000462363"/>
    </source>
</evidence>
<name>A0A844FBE0_CLOSV</name>
<keyword evidence="1" id="KW-0238">DNA-binding</keyword>
<comment type="caution">
    <text evidence="1">The sequence shown here is derived from an EMBL/GenBank/DDBJ whole genome shotgun (WGS) entry which is preliminary data.</text>
</comment>
<dbReference type="GO" id="GO:0003677">
    <property type="term" value="F:DNA binding"/>
    <property type="evidence" value="ECO:0007669"/>
    <property type="project" value="UniProtKB-KW"/>
</dbReference>
<dbReference type="AlphaFoldDB" id="A0A844FBE0"/>